<evidence type="ECO:0000313" key="3">
    <source>
        <dbReference type="EMBL" id="TDK22994.1"/>
    </source>
</evidence>
<dbReference type="InterPro" id="IPR036412">
    <property type="entry name" value="HAD-like_sf"/>
</dbReference>
<evidence type="ECO:0000256" key="2">
    <source>
        <dbReference type="SAM" id="MobiDB-lite"/>
    </source>
</evidence>
<dbReference type="AlphaFoldDB" id="A0A4R5TT66"/>
<organism evidence="3 4">
    <name type="scientific">Luteimonas aestuarii</name>
    <dbReference type="NCBI Taxonomy" id="453837"/>
    <lineage>
        <taxon>Bacteria</taxon>
        <taxon>Pseudomonadati</taxon>
        <taxon>Pseudomonadota</taxon>
        <taxon>Gammaproteobacteria</taxon>
        <taxon>Lysobacterales</taxon>
        <taxon>Lysobacteraceae</taxon>
        <taxon>Luteimonas</taxon>
    </lineage>
</organism>
<comment type="caution">
    <text evidence="3">The sequence shown here is derived from an EMBL/GenBank/DDBJ whole genome shotgun (WGS) entry which is preliminary data.</text>
</comment>
<proteinExistence type="predicted"/>
<name>A0A4R5TT66_9GAMM</name>
<sequence>MVPSHVMSPLVRVTEAGYPHRRGHQGVQPPRGTLSQSTLRPDGATPMALRRFLALPLILALAACAQLPTTPSAAQPARQAAESQVTEIKALSAIPDVLAQGDVRRTLLVLDIDDTLLTSKVFFGSDRWYEWQKSLSPGDPGHVPCKFDVIALNYEAGTQVATEGAAGRDLINSLQVDTLMQTARNPGYRGGTIRELQAAGYALPRMLGPTPNGVSFDFRLRPHADPTTLTYQDGVMMLSGQDKGETLLSLFRLLGLDYDRVVLVDDGKRNIDNMQAALARAGIDYHGLWYTRIDKTVDADAASEGAEGWAATRAWLQAVFPERLQRMEAGQCFY</sequence>
<dbReference type="SUPFAM" id="SSF56784">
    <property type="entry name" value="HAD-like"/>
    <property type="match status" value="1"/>
</dbReference>
<dbReference type="OrthoDB" id="7170926at2"/>
<dbReference type="InterPro" id="IPR022565">
    <property type="entry name" value="DUF2608"/>
</dbReference>
<dbReference type="Pfam" id="PF11019">
    <property type="entry name" value="DUF2608"/>
    <property type="match status" value="1"/>
</dbReference>
<accession>A0A4R5TT66</accession>
<protein>
    <submittedName>
        <fullName evidence="3">DUF2608 domain-containing protein</fullName>
    </submittedName>
</protein>
<gene>
    <name evidence="3" type="ORF">E2F46_12645</name>
</gene>
<keyword evidence="4" id="KW-1185">Reference proteome</keyword>
<evidence type="ECO:0000313" key="4">
    <source>
        <dbReference type="Proteomes" id="UP000294796"/>
    </source>
</evidence>
<reference evidence="3 4" key="1">
    <citation type="submission" date="2019-03" db="EMBL/GenBank/DDBJ databases">
        <title>Luteimonas zhaokaii sp.nov., isolated from the rectal contents of Plateau pika in Yushu, Qinghai Province, China.</title>
        <authorList>
            <person name="Zhang G."/>
        </authorList>
    </citation>
    <scope>NUCLEOTIDE SEQUENCE [LARGE SCALE GENOMIC DNA]</scope>
    <source>
        <strain evidence="3 4">B9</strain>
    </source>
</reference>
<evidence type="ECO:0000256" key="1">
    <source>
        <dbReference type="ARBA" id="ARBA00022729"/>
    </source>
</evidence>
<feature type="region of interest" description="Disordered" evidence="2">
    <location>
        <begin position="17"/>
        <end position="39"/>
    </location>
</feature>
<keyword evidence="1" id="KW-0732">Signal</keyword>
<dbReference type="Proteomes" id="UP000294796">
    <property type="component" value="Unassembled WGS sequence"/>
</dbReference>
<dbReference type="EMBL" id="SMTF01000011">
    <property type="protein sequence ID" value="TDK22994.1"/>
    <property type="molecule type" value="Genomic_DNA"/>
</dbReference>